<name>A0A5M3N6J7_CONPW</name>
<protein>
    <recommendedName>
        <fullName evidence="2">TPPC8 third Ig-like domain-containing protein</fullName>
    </recommendedName>
</protein>
<dbReference type="RefSeq" id="XP_007763522.1">
    <property type="nucleotide sequence ID" value="XM_007765332.1"/>
</dbReference>
<evidence type="ECO:0000313" key="3">
    <source>
        <dbReference type="EMBL" id="EIW86847.1"/>
    </source>
</evidence>
<keyword evidence="4" id="KW-1185">Reference proteome</keyword>
<dbReference type="EMBL" id="JH711573">
    <property type="protein sequence ID" value="EIW86847.1"/>
    <property type="molecule type" value="Genomic_DNA"/>
</dbReference>
<gene>
    <name evidence="3" type="ORF">CONPUDRAFT_115610</name>
</gene>
<evidence type="ECO:0000313" key="4">
    <source>
        <dbReference type="Proteomes" id="UP000053558"/>
    </source>
</evidence>
<dbReference type="InterPro" id="IPR058540">
    <property type="entry name" value="Ig_TPPC8_3rd"/>
</dbReference>
<dbReference type="PANTHER" id="PTHR12975:SF6">
    <property type="entry name" value="TRAFFICKING PROTEIN PARTICLE COMPLEX SUBUNIT 8"/>
    <property type="match status" value="1"/>
</dbReference>
<feature type="compositionally biased region" description="Low complexity" evidence="1">
    <location>
        <begin position="322"/>
        <end position="349"/>
    </location>
</feature>
<dbReference type="OrthoDB" id="203724at2759"/>
<dbReference type="InterPro" id="IPR024420">
    <property type="entry name" value="TRAPP_III_complex_Trs85"/>
</dbReference>
<accession>A0A5M3N6J7</accession>
<dbReference type="GeneID" id="19199168"/>
<dbReference type="Pfam" id="PF12739">
    <property type="entry name" value="TRAPPC-Trs85"/>
    <property type="match status" value="1"/>
</dbReference>
<reference evidence="4" key="1">
    <citation type="journal article" date="2012" name="Science">
        <title>The Paleozoic origin of enzymatic lignin decomposition reconstructed from 31 fungal genomes.</title>
        <authorList>
            <person name="Floudas D."/>
            <person name="Binder M."/>
            <person name="Riley R."/>
            <person name="Barry K."/>
            <person name="Blanchette R.A."/>
            <person name="Henrissat B."/>
            <person name="Martinez A.T."/>
            <person name="Otillar R."/>
            <person name="Spatafora J.W."/>
            <person name="Yadav J.S."/>
            <person name="Aerts A."/>
            <person name="Benoit I."/>
            <person name="Boyd A."/>
            <person name="Carlson A."/>
            <person name="Copeland A."/>
            <person name="Coutinho P.M."/>
            <person name="de Vries R.P."/>
            <person name="Ferreira P."/>
            <person name="Findley K."/>
            <person name="Foster B."/>
            <person name="Gaskell J."/>
            <person name="Glotzer D."/>
            <person name="Gorecki P."/>
            <person name="Heitman J."/>
            <person name="Hesse C."/>
            <person name="Hori C."/>
            <person name="Igarashi K."/>
            <person name="Jurgens J.A."/>
            <person name="Kallen N."/>
            <person name="Kersten P."/>
            <person name="Kohler A."/>
            <person name="Kuees U."/>
            <person name="Kumar T.K.A."/>
            <person name="Kuo A."/>
            <person name="LaButti K."/>
            <person name="Larrondo L.F."/>
            <person name="Lindquist E."/>
            <person name="Ling A."/>
            <person name="Lombard V."/>
            <person name="Lucas S."/>
            <person name="Lundell T."/>
            <person name="Martin R."/>
            <person name="McLaughlin D.J."/>
            <person name="Morgenstern I."/>
            <person name="Morin E."/>
            <person name="Murat C."/>
            <person name="Nagy L.G."/>
            <person name="Nolan M."/>
            <person name="Ohm R.A."/>
            <person name="Patyshakuliyeva A."/>
            <person name="Rokas A."/>
            <person name="Ruiz-Duenas F.J."/>
            <person name="Sabat G."/>
            <person name="Salamov A."/>
            <person name="Samejima M."/>
            <person name="Schmutz J."/>
            <person name="Slot J.C."/>
            <person name="St John F."/>
            <person name="Stenlid J."/>
            <person name="Sun H."/>
            <person name="Sun S."/>
            <person name="Syed K."/>
            <person name="Tsang A."/>
            <person name="Wiebenga A."/>
            <person name="Young D."/>
            <person name="Pisabarro A."/>
            <person name="Eastwood D.C."/>
            <person name="Martin F."/>
            <person name="Cullen D."/>
            <person name="Grigoriev I.V."/>
            <person name="Hibbett D.S."/>
        </authorList>
    </citation>
    <scope>NUCLEOTIDE SEQUENCE [LARGE SCALE GENOMIC DNA]</scope>
    <source>
        <strain evidence="4">RWD-64-598 SS2</strain>
    </source>
</reference>
<comment type="caution">
    <text evidence="3">The sequence shown here is derived from an EMBL/GenBank/DDBJ whole genome shotgun (WGS) entry which is preliminary data.</text>
</comment>
<dbReference type="GO" id="GO:1990072">
    <property type="term" value="C:TRAPPIII protein complex"/>
    <property type="evidence" value="ECO:0007669"/>
    <property type="project" value="TreeGrafter"/>
</dbReference>
<dbReference type="Pfam" id="PF24546">
    <property type="entry name" value="Ig_TPPC8_3rd"/>
    <property type="match status" value="1"/>
</dbReference>
<proteinExistence type="predicted"/>
<evidence type="ECO:0000259" key="2">
    <source>
        <dbReference type="Pfam" id="PF24546"/>
    </source>
</evidence>
<dbReference type="KEGG" id="cput:CONPUDRAFT_115610"/>
<evidence type="ECO:0000256" key="1">
    <source>
        <dbReference type="SAM" id="MobiDB-lite"/>
    </source>
</evidence>
<sequence length="1329" mass="147610">MAPVLPASLSPHICISQSKDLDDLLESSSLPPLYQILQSFSPLPNVTTRTTGLVNVPHASFALRFSPLHEIEEACREDENQRAARTMDWISERVSHRSAKWVEDMEAKPDRDSLRTPWWNEVKRCVEGDHVPSRTEGWNHPVSIILATSTTAPNPLQAITALHSRILEFPSWVDATHLLFTVIVHPKNSPLSDEEAGALMNAVTKQYGSNVYLLPLNLPSPPPEPVPVPLLMPRLPPVPIEPSSTGIAPGPAPNDASSHIHVESPNTIRFAEQDIQQTAKFTREFVVMTLVPWMEKMVMDWSEIYTSSRRLPSRLFSTTRRFFGSSSGQGSPTHTSSPSLSTLPTRSQTYSSPQNPSYVLAPPPSQHRRLAEFASILGDFKLAIQVWDVLRKEGKDGADILPLLVAPTPTVQSHFQQAISAILSPTTEVPPQAQLRALAYAVRWDIGISETDLISSALEGDRWMVSAAGPADEPPSALLLAQAALLSVRKGAKRRAALWYFVAARRLEKSGIKPLTTYLLRRAHGLLTIRPEKSLSPLFWESEGRDASEHQCFDFAISGVEHPLGRLLYSTGDVSGAMQGFLDLLRWTSDTKSPLLKMVSADGADFQEAAETEKMYLEDFRAAFSHFKSVEGDEGKIAKLQLPLKFIVADRARVRLPRDSAGGSVNVWEERMDSWAEFWRNHGKERLERTGKAAVGETFYIDLQLRNPTCCEITLSNISVLAQSKSGNMITPDTRPVNEVTLGPKEGCTVSVAVTSSVSDSLVITHATYAFLGLLPANESLSRRGRRLHDTPQQRWTATYASDVELLVEVEEAGQELGVTFVDETPLVLADGEYVEMKIQLTNQGTQNVGEAWIVPGLEDSVWISDSPLQILSSSPISEAEVIQNDNVITPATPLKVPLSSDGQSFLPPGACGEMVLNLRATRREQYSTLCLLFVFREGTGSTFHCKRITRDLEVVPSLQLSAICRPSGSKEYQYTIDLDVENVHSISALRITQVAAISPTWTCEEESKEMNIPTILAQQTSRICLSMRATDSNADAEETRLHIAQQLRNIIRGHRVDASSPPPLNLHCSHSRIRGNNGHSLQHPAIRHFVLNEQNSIAFRSLATTQPHIPPRSRSSIFPRYHPLSLSLIVFWELPLEGRRGHCSLSVGLLGAGHGLLKEIVDDAENSKVKRTMYAETQREKAEVLDAIKNSDWNLEMNPVVVTISSKGVIEHDFVKGPCKAPIVFSVRNISLTNNCHFTLKLRSQGYHSDVPCRFTGRTTFKGALKPCEITVIEARVWCTRPGTYSLEPWQLETEVGETGQDQWMVRYRYQEISERKEYITISHLSTT</sequence>
<dbReference type="OMA" id="GHTISMW"/>
<feature type="domain" description="TPPC8 third Ig-like" evidence="2">
    <location>
        <begin position="953"/>
        <end position="1032"/>
    </location>
</feature>
<feature type="region of interest" description="Disordered" evidence="1">
    <location>
        <begin position="322"/>
        <end position="362"/>
    </location>
</feature>
<organism evidence="3 4">
    <name type="scientific">Coniophora puteana (strain RWD-64-598)</name>
    <name type="common">Brown rot fungus</name>
    <dbReference type="NCBI Taxonomy" id="741705"/>
    <lineage>
        <taxon>Eukaryota</taxon>
        <taxon>Fungi</taxon>
        <taxon>Dikarya</taxon>
        <taxon>Basidiomycota</taxon>
        <taxon>Agaricomycotina</taxon>
        <taxon>Agaricomycetes</taxon>
        <taxon>Agaricomycetidae</taxon>
        <taxon>Boletales</taxon>
        <taxon>Coniophorineae</taxon>
        <taxon>Coniophoraceae</taxon>
        <taxon>Coniophora</taxon>
    </lineage>
</organism>
<dbReference type="PANTHER" id="PTHR12975">
    <property type="entry name" value="TRANSPORT PROTEIN TRAPP"/>
    <property type="match status" value="1"/>
</dbReference>
<dbReference type="Proteomes" id="UP000053558">
    <property type="component" value="Unassembled WGS sequence"/>
</dbReference>